<keyword evidence="2" id="KW-1185">Reference proteome</keyword>
<dbReference type="Proteomes" id="UP000887116">
    <property type="component" value="Unassembled WGS sequence"/>
</dbReference>
<organism evidence="1 2">
    <name type="scientific">Trichonephila clavata</name>
    <name type="common">Joro spider</name>
    <name type="synonym">Nephila clavata</name>
    <dbReference type="NCBI Taxonomy" id="2740835"/>
    <lineage>
        <taxon>Eukaryota</taxon>
        <taxon>Metazoa</taxon>
        <taxon>Ecdysozoa</taxon>
        <taxon>Arthropoda</taxon>
        <taxon>Chelicerata</taxon>
        <taxon>Arachnida</taxon>
        <taxon>Araneae</taxon>
        <taxon>Araneomorphae</taxon>
        <taxon>Entelegynae</taxon>
        <taxon>Araneoidea</taxon>
        <taxon>Nephilidae</taxon>
        <taxon>Trichonephila</taxon>
    </lineage>
</organism>
<sequence length="94" mass="10964">MSNLWKQFRTSDPFEEDRWIIQNLLSEWDGLHFQRNDISIHFISHGMYAATTGVQISMVSSYPKDSCELYLRPIVCINSQTKAQLASIKCLHSW</sequence>
<dbReference type="EMBL" id="BMAO01033408">
    <property type="protein sequence ID" value="GFQ89365.1"/>
    <property type="molecule type" value="Genomic_DNA"/>
</dbReference>
<evidence type="ECO:0000313" key="1">
    <source>
        <dbReference type="EMBL" id="GFQ89365.1"/>
    </source>
</evidence>
<dbReference type="AlphaFoldDB" id="A0A8X6FTY6"/>
<comment type="caution">
    <text evidence="1">The sequence shown here is derived from an EMBL/GenBank/DDBJ whole genome shotgun (WGS) entry which is preliminary data.</text>
</comment>
<evidence type="ECO:0000313" key="2">
    <source>
        <dbReference type="Proteomes" id="UP000887116"/>
    </source>
</evidence>
<name>A0A8X6FTY6_TRICU</name>
<proteinExistence type="predicted"/>
<reference evidence="1" key="1">
    <citation type="submission" date="2020-07" db="EMBL/GenBank/DDBJ databases">
        <title>Multicomponent nature underlies the extraordinary mechanical properties of spider dragline silk.</title>
        <authorList>
            <person name="Kono N."/>
            <person name="Nakamura H."/>
            <person name="Mori M."/>
            <person name="Yoshida Y."/>
            <person name="Ohtoshi R."/>
            <person name="Malay A.D."/>
            <person name="Moran D.A.P."/>
            <person name="Tomita M."/>
            <person name="Numata K."/>
            <person name="Arakawa K."/>
        </authorList>
    </citation>
    <scope>NUCLEOTIDE SEQUENCE</scope>
</reference>
<protein>
    <submittedName>
        <fullName evidence="1">Uncharacterized protein</fullName>
    </submittedName>
</protein>
<accession>A0A8X6FTY6</accession>
<gene>
    <name evidence="1" type="ORF">TNCT_603521</name>
</gene>